<gene>
    <name evidence="1" type="ORF">TIFTF001_038711</name>
</gene>
<sequence length="71" mass="7776">MWWPAMLNQTSQVSKARGLLIKARSMTCPFLVVAGHMWRVKHVLASQNHCGGRPIGPCGGTLLVQAQHLAK</sequence>
<keyword evidence="2" id="KW-1185">Reference proteome</keyword>
<dbReference type="Proteomes" id="UP001187192">
    <property type="component" value="Unassembled WGS sequence"/>
</dbReference>
<dbReference type="AlphaFoldDB" id="A0AA88JD72"/>
<proteinExistence type="predicted"/>
<evidence type="ECO:0000313" key="1">
    <source>
        <dbReference type="EMBL" id="GMN69664.1"/>
    </source>
</evidence>
<comment type="caution">
    <text evidence="1">The sequence shown here is derived from an EMBL/GenBank/DDBJ whole genome shotgun (WGS) entry which is preliminary data.</text>
</comment>
<protein>
    <submittedName>
        <fullName evidence="1">Uncharacterized protein</fullName>
    </submittedName>
</protein>
<name>A0AA88JD72_FICCA</name>
<evidence type="ECO:0000313" key="2">
    <source>
        <dbReference type="Proteomes" id="UP001187192"/>
    </source>
</evidence>
<dbReference type="EMBL" id="BTGU01000902">
    <property type="protein sequence ID" value="GMN69664.1"/>
    <property type="molecule type" value="Genomic_DNA"/>
</dbReference>
<accession>A0AA88JD72</accession>
<organism evidence="1 2">
    <name type="scientific">Ficus carica</name>
    <name type="common">Common fig</name>
    <dbReference type="NCBI Taxonomy" id="3494"/>
    <lineage>
        <taxon>Eukaryota</taxon>
        <taxon>Viridiplantae</taxon>
        <taxon>Streptophyta</taxon>
        <taxon>Embryophyta</taxon>
        <taxon>Tracheophyta</taxon>
        <taxon>Spermatophyta</taxon>
        <taxon>Magnoliopsida</taxon>
        <taxon>eudicotyledons</taxon>
        <taxon>Gunneridae</taxon>
        <taxon>Pentapetalae</taxon>
        <taxon>rosids</taxon>
        <taxon>fabids</taxon>
        <taxon>Rosales</taxon>
        <taxon>Moraceae</taxon>
        <taxon>Ficeae</taxon>
        <taxon>Ficus</taxon>
    </lineage>
</organism>
<reference evidence="1" key="1">
    <citation type="submission" date="2023-07" db="EMBL/GenBank/DDBJ databases">
        <title>draft genome sequence of fig (Ficus carica).</title>
        <authorList>
            <person name="Takahashi T."/>
            <person name="Nishimura K."/>
        </authorList>
    </citation>
    <scope>NUCLEOTIDE SEQUENCE</scope>
</reference>